<protein>
    <submittedName>
        <fullName evidence="3">Uncharacterized protein</fullName>
    </submittedName>
</protein>
<name>A0A8D8Z277_9HEMI</name>
<evidence type="ECO:0000313" key="3">
    <source>
        <dbReference type="EMBL" id="CAG6739594.1"/>
    </source>
</evidence>
<feature type="compositionally biased region" description="Polar residues" evidence="1">
    <location>
        <begin position="41"/>
        <end position="92"/>
    </location>
</feature>
<sequence>MSNKVSSQFDKGSGGKQKVPPKSTPVQPVQGKPPQPVRALQNRNQNKSAVTQRTNPPKKISNQGNMPANAKSQVRPGNNVQNHTSPGNNHAQPGSVRGQVKPKQDGNGLQKRSFISEQEIAAMLGGLEMDKNNNNTTMRGAESQESLNQVGAACLVNIAKVYASQQKGFDKLDGSKLVEDVLLKGKFWRDSLSAAEERKDSINVYGLKVVFHSPNMIEMSKKRFFACIHLHNALRNFGIRSALAVHIDISGVKHKKVSEIAHRIVQLVGDGYNFFALQFKLIQTSDPMRRLFNEPGAYGIYIGFAFILDYLAYRNKCKKHNMSIEYDIKKYVEVLGDEGYVIRGIDKSAGSSQFEFEVTQEAEDLHLEYVEHLFNGVRFTA</sequence>
<keyword evidence="2" id="KW-0812">Transmembrane</keyword>
<dbReference type="EMBL" id="HBUF01414176">
    <property type="protein sequence ID" value="CAG6739594.1"/>
    <property type="molecule type" value="Transcribed_RNA"/>
</dbReference>
<feature type="region of interest" description="Disordered" evidence="1">
    <location>
        <begin position="1"/>
        <end position="113"/>
    </location>
</feature>
<keyword evidence="2" id="KW-1133">Transmembrane helix</keyword>
<accession>A0A8D8Z277</accession>
<dbReference type="AlphaFoldDB" id="A0A8D8Z277"/>
<organism evidence="3">
    <name type="scientific">Cacopsylla melanoneura</name>
    <dbReference type="NCBI Taxonomy" id="428564"/>
    <lineage>
        <taxon>Eukaryota</taxon>
        <taxon>Metazoa</taxon>
        <taxon>Ecdysozoa</taxon>
        <taxon>Arthropoda</taxon>
        <taxon>Hexapoda</taxon>
        <taxon>Insecta</taxon>
        <taxon>Pterygota</taxon>
        <taxon>Neoptera</taxon>
        <taxon>Paraneoptera</taxon>
        <taxon>Hemiptera</taxon>
        <taxon>Sternorrhyncha</taxon>
        <taxon>Psylloidea</taxon>
        <taxon>Psyllidae</taxon>
        <taxon>Psyllinae</taxon>
        <taxon>Cacopsylla</taxon>
    </lineage>
</organism>
<proteinExistence type="predicted"/>
<feature type="compositionally biased region" description="Polar residues" evidence="1">
    <location>
        <begin position="1"/>
        <end position="10"/>
    </location>
</feature>
<evidence type="ECO:0000256" key="2">
    <source>
        <dbReference type="SAM" id="Phobius"/>
    </source>
</evidence>
<reference evidence="3" key="1">
    <citation type="submission" date="2021-05" db="EMBL/GenBank/DDBJ databases">
        <authorList>
            <person name="Alioto T."/>
            <person name="Alioto T."/>
            <person name="Gomez Garrido J."/>
        </authorList>
    </citation>
    <scope>NUCLEOTIDE SEQUENCE</scope>
</reference>
<feature type="transmembrane region" description="Helical" evidence="2">
    <location>
        <begin position="296"/>
        <end position="313"/>
    </location>
</feature>
<evidence type="ECO:0000256" key="1">
    <source>
        <dbReference type="SAM" id="MobiDB-lite"/>
    </source>
</evidence>
<keyword evidence="2" id="KW-0472">Membrane</keyword>